<accession>A0A511R283</accession>
<dbReference type="InterPro" id="IPR019734">
    <property type="entry name" value="TPR_rpt"/>
</dbReference>
<dbReference type="PROSITE" id="PS50005">
    <property type="entry name" value="TPR"/>
    <property type="match status" value="1"/>
</dbReference>
<dbReference type="Proteomes" id="UP000321197">
    <property type="component" value="Unassembled WGS sequence"/>
</dbReference>
<dbReference type="PANTHER" id="PTHR35807">
    <property type="entry name" value="TRANSCRIPTIONAL REGULATOR REDD-RELATED"/>
    <property type="match status" value="1"/>
</dbReference>
<organism evidence="3 4">
    <name type="scientific">Meiothermus hypogaeus NBRC 106114</name>
    <dbReference type="NCBI Taxonomy" id="1227553"/>
    <lineage>
        <taxon>Bacteria</taxon>
        <taxon>Thermotogati</taxon>
        <taxon>Deinococcota</taxon>
        <taxon>Deinococci</taxon>
        <taxon>Thermales</taxon>
        <taxon>Thermaceae</taxon>
        <taxon>Meiothermus</taxon>
    </lineage>
</organism>
<protein>
    <recommendedName>
        <fullName evidence="2">Bacterial transcriptional activator domain-containing protein</fullName>
    </recommendedName>
</protein>
<dbReference type="EMBL" id="BJXL01000058">
    <property type="protein sequence ID" value="GEM83723.1"/>
    <property type="molecule type" value="Genomic_DNA"/>
</dbReference>
<feature type="domain" description="Bacterial transcriptional activator" evidence="2">
    <location>
        <begin position="92"/>
        <end position="229"/>
    </location>
</feature>
<dbReference type="Pfam" id="PF03704">
    <property type="entry name" value="BTAD"/>
    <property type="match status" value="1"/>
</dbReference>
<name>A0A511R283_9DEIN</name>
<evidence type="ECO:0000256" key="1">
    <source>
        <dbReference type="PROSITE-ProRule" id="PRU00339"/>
    </source>
</evidence>
<keyword evidence="1" id="KW-0802">TPR repeat</keyword>
<dbReference type="SUPFAM" id="SSF52540">
    <property type="entry name" value="P-loop containing nucleoside triphosphate hydrolases"/>
    <property type="match status" value="1"/>
</dbReference>
<gene>
    <name evidence="3" type="ORF">MHY01S_18890</name>
</gene>
<feature type="repeat" description="TPR" evidence="1">
    <location>
        <begin position="145"/>
        <end position="178"/>
    </location>
</feature>
<dbReference type="SMART" id="SM01043">
    <property type="entry name" value="BTAD"/>
    <property type="match status" value="1"/>
</dbReference>
<dbReference type="InterPro" id="IPR027417">
    <property type="entry name" value="P-loop_NTPase"/>
</dbReference>
<dbReference type="RefSeq" id="WP_119340924.1">
    <property type="nucleotide sequence ID" value="NZ_BJXL01000058.1"/>
</dbReference>
<evidence type="ECO:0000313" key="4">
    <source>
        <dbReference type="Proteomes" id="UP000321197"/>
    </source>
</evidence>
<dbReference type="InterPro" id="IPR041664">
    <property type="entry name" value="AAA_16"/>
</dbReference>
<dbReference type="Pfam" id="PF13191">
    <property type="entry name" value="AAA_16"/>
    <property type="match status" value="1"/>
</dbReference>
<proteinExistence type="predicted"/>
<comment type="caution">
    <text evidence="3">The sequence shown here is derived from an EMBL/GenBank/DDBJ whole genome shotgun (WGS) entry which is preliminary data.</text>
</comment>
<evidence type="ECO:0000313" key="3">
    <source>
        <dbReference type="EMBL" id="GEM83723.1"/>
    </source>
</evidence>
<dbReference type="SUPFAM" id="SSF48452">
    <property type="entry name" value="TPR-like"/>
    <property type="match status" value="3"/>
</dbReference>
<dbReference type="InterPro" id="IPR051677">
    <property type="entry name" value="AfsR-DnrI-RedD_regulator"/>
</dbReference>
<dbReference type="InterPro" id="IPR005158">
    <property type="entry name" value="BTAD"/>
</dbReference>
<dbReference type="InterPro" id="IPR011990">
    <property type="entry name" value="TPR-like_helical_dom_sf"/>
</dbReference>
<dbReference type="InterPro" id="IPR036388">
    <property type="entry name" value="WH-like_DNA-bd_sf"/>
</dbReference>
<dbReference type="OrthoDB" id="190810at2"/>
<reference evidence="3 4" key="1">
    <citation type="submission" date="2019-07" db="EMBL/GenBank/DDBJ databases">
        <title>Whole genome shotgun sequence of Meiothermus hypogaeus NBRC 106114.</title>
        <authorList>
            <person name="Hosoyama A."/>
            <person name="Uohara A."/>
            <person name="Ohji S."/>
            <person name="Ichikawa N."/>
        </authorList>
    </citation>
    <scope>NUCLEOTIDE SEQUENCE [LARGE SCALE GENOMIC DNA]</scope>
    <source>
        <strain evidence="3 4">NBRC 106114</strain>
    </source>
</reference>
<dbReference type="Gene3D" id="1.10.10.10">
    <property type="entry name" value="Winged helix-like DNA-binding domain superfamily/Winged helix DNA-binding domain"/>
    <property type="match status" value="1"/>
</dbReference>
<sequence length="1090" mass="123307">MALYLSLLGPPQLWQEGKPVSSLPRKAVAMAAYLAVVGGVVERGRLADLLWEGEEEAVRRNLRQELFRLKNTAWERVFEQSPHHIGLGPVETDLEAFLAQMARGAWSEALALWRGGFLAGLDPKASEGYWDWLIPERERWERLYREAMLGLARSQEAAGQFAEALKVYQKLLAEDPLQETEQQAVMRLYLQLGDRSAALRQYEQYRILLRDQLGLEPSLQTQALGVQVREGQPLPVQQQGVAQLLSEPPLVGRSEDWAWLEAHWGRGLLLLLAESGVGKSRLALEYAKHQVGAGPSETLRIRQRESGQGIGFSGLLEALRQALEAHKLDNLEPTWRDELAQLLPELGLPPSNLHKARFFEALCRALQAIVRPGGVVLWDDLHWLDWASLEFLPYLVRRSSSLGFFLLGTARPEALQKNQPARQILQEIARENRLFQRLLKPMDPPALVQLLRRMSGQREGGERFAERLFQATEGNVFYVLEILRYLFDQGLLRAEAGAWHTPFDSFTSDYRELPLPPSVREALLERLQRLGEDALPILQAIALADFPLPPDLAAGLLRHLGTPIIELENLTQSGFLRLNPSGYTLRHELVRQTVLAEMSESRRRWLHACIADALREVAGPLPQLAAHLEAAGQRAEAYVAHLMAGRSLRRGPLARQALEHYRRAQVLCPSTEPDHERFRMLIEAAETRIRLGQSQIPERQEMARLADSLGDHERFRLFLLDADASLASGRVVEGIPVAREALRLAQTPWQRGHALFKLAWLEYRGGDPDVQLEPLLASIRAFHDIGDQAMETLALRNLSGYWFRLGDLLQHSQTYAQAFKLAAELRDDLLLRRLRADKVMVDWVKGDYADSLQVAELLYQEARERGDWWAVWDALQGLLLNAAVLGLKPELEATVQRAMVEAAEVGAWRDLALLRSDYGNALMVAGRLEEARGELEASLRDLREMGERARLGHALFNLGFTLLELGDLKHSQDTLAESVTLWRDRKEYRHTARSLAALALAHLRANNRKKAQQLSEEAYALRADWARGIYDLPLVLYIRARALGNQRGGELLRESQQLLRDLAHQLPPHLAQLLLNNRYVVWALSKTTEV</sequence>
<dbReference type="AlphaFoldDB" id="A0A511R283"/>
<dbReference type="Gene3D" id="1.25.40.10">
    <property type="entry name" value="Tetratricopeptide repeat domain"/>
    <property type="match status" value="3"/>
</dbReference>
<evidence type="ECO:0000259" key="2">
    <source>
        <dbReference type="SMART" id="SM01043"/>
    </source>
</evidence>